<dbReference type="EMBL" id="LVLJ01003211">
    <property type="protein sequence ID" value="OAE22376.1"/>
    <property type="molecule type" value="Genomic_DNA"/>
</dbReference>
<accession>A0A176VR87</accession>
<dbReference type="AlphaFoldDB" id="A0A176VR87"/>
<dbReference type="InterPro" id="IPR036427">
    <property type="entry name" value="Bromodomain-like_sf"/>
</dbReference>
<organism evidence="4 5">
    <name type="scientific">Marchantia polymorpha subsp. ruderalis</name>
    <dbReference type="NCBI Taxonomy" id="1480154"/>
    <lineage>
        <taxon>Eukaryota</taxon>
        <taxon>Viridiplantae</taxon>
        <taxon>Streptophyta</taxon>
        <taxon>Embryophyta</taxon>
        <taxon>Marchantiophyta</taxon>
        <taxon>Marchantiopsida</taxon>
        <taxon>Marchantiidae</taxon>
        <taxon>Marchantiales</taxon>
        <taxon>Marchantiaceae</taxon>
        <taxon>Marchantia</taxon>
    </lineage>
</organism>
<dbReference type="PROSITE" id="PS50014">
    <property type="entry name" value="BROMODOMAIN_2"/>
    <property type="match status" value="1"/>
</dbReference>
<feature type="domain" description="Bromo" evidence="3">
    <location>
        <begin position="49"/>
        <end position="89"/>
    </location>
</feature>
<evidence type="ECO:0000256" key="1">
    <source>
        <dbReference type="ARBA" id="ARBA00023117"/>
    </source>
</evidence>
<evidence type="ECO:0000313" key="4">
    <source>
        <dbReference type="EMBL" id="OAE22376.1"/>
    </source>
</evidence>
<sequence length="210" mass="24436">MLDEPHRLLSQREVRLARQSSVMVTSDIILGMPDAVSKDKRTFKANQLYKIIKKKVNREEYTSPLDFAQDVRFIFSNAMTYNPQGHFVFAMAEQLRDIFEEKWKVVSKKIEENEHKSRVRSCQDLLTLKPHVEEPVHLEELKDKKFYEKVVDVQAVAKMRITKRRLTALLAGRSTRGERQKTMKDLTSILSNLPRNLHRNGGARVLGETD</sequence>
<dbReference type="PANTHER" id="PTHR45926">
    <property type="entry name" value="OSJNBA0053K19.4 PROTEIN"/>
    <property type="match status" value="1"/>
</dbReference>
<gene>
    <name evidence="4" type="ORF">AXG93_2318s1230</name>
</gene>
<dbReference type="Proteomes" id="UP000077202">
    <property type="component" value="Unassembled WGS sequence"/>
</dbReference>
<proteinExistence type="predicted"/>
<protein>
    <recommendedName>
        <fullName evidence="3">Bromo domain-containing protein</fullName>
    </recommendedName>
</protein>
<evidence type="ECO:0000259" key="3">
    <source>
        <dbReference type="PROSITE" id="PS50014"/>
    </source>
</evidence>
<dbReference type="SUPFAM" id="SSF47370">
    <property type="entry name" value="Bromodomain"/>
    <property type="match status" value="1"/>
</dbReference>
<keyword evidence="5" id="KW-1185">Reference proteome</keyword>
<evidence type="ECO:0000256" key="2">
    <source>
        <dbReference type="PROSITE-ProRule" id="PRU00035"/>
    </source>
</evidence>
<reference evidence="4" key="1">
    <citation type="submission" date="2016-03" db="EMBL/GenBank/DDBJ databases">
        <title>Mechanisms controlling the formation of the plant cell surface in tip-growing cells are functionally conserved among land plants.</title>
        <authorList>
            <person name="Honkanen S."/>
            <person name="Jones V.A."/>
            <person name="Morieri G."/>
            <person name="Champion C."/>
            <person name="Hetherington A.J."/>
            <person name="Kelly S."/>
            <person name="Saint-Marcoux D."/>
            <person name="Proust H."/>
            <person name="Prescott H."/>
            <person name="Dolan L."/>
        </authorList>
    </citation>
    <scope>NUCLEOTIDE SEQUENCE [LARGE SCALE GENOMIC DNA]</scope>
    <source>
        <tissue evidence="4">Whole gametophyte</tissue>
    </source>
</reference>
<comment type="caution">
    <text evidence="4">The sequence shown here is derived from an EMBL/GenBank/DDBJ whole genome shotgun (WGS) entry which is preliminary data.</text>
</comment>
<dbReference type="Gene3D" id="1.20.920.10">
    <property type="entry name" value="Bromodomain-like"/>
    <property type="match status" value="1"/>
</dbReference>
<name>A0A176VR87_MARPO</name>
<dbReference type="Pfam" id="PF00439">
    <property type="entry name" value="Bromodomain"/>
    <property type="match status" value="1"/>
</dbReference>
<dbReference type="PRINTS" id="PR00503">
    <property type="entry name" value="BROMODOMAIN"/>
</dbReference>
<dbReference type="SMART" id="SM00297">
    <property type="entry name" value="BROMO"/>
    <property type="match status" value="1"/>
</dbReference>
<evidence type="ECO:0000313" key="5">
    <source>
        <dbReference type="Proteomes" id="UP000077202"/>
    </source>
</evidence>
<dbReference type="InterPro" id="IPR001487">
    <property type="entry name" value="Bromodomain"/>
</dbReference>
<keyword evidence="1 2" id="KW-0103">Bromodomain</keyword>